<keyword evidence="2" id="KW-1185">Reference proteome</keyword>
<dbReference type="AlphaFoldDB" id="A0A015K0H4"/>
<evidence type="ECO:0008006" key="3">
    <source>
        <dbReference type="Google" id="ProtNLM"/>
    </source>
</evidence>
<name>A0A015K0H4_RHIIW</name>
<reference evidence="1 2" key="1">
    <citation type="submission" date="2014-02" db="EMBL/GenBank/DDBJ databases">
        <title>Single nucleus genome sequencing reveals high similarity among nuclei of an endomycorrhizal fungus.</title>
        <authorList>
            <person name="Lin K."/>
            <person name="Geurts R."/>
            <person name="Zhang Z."/>
            <person name="Limpens E."/>
            <person name="Saunders D.G."/>
            <person name="Mu D."/>
            <person name="Pang E."/>
            <person name="Cao H."/>
            <person name="Cha H."/>
            <person name="Lin T."/>
            <person name="Zhou Q."/>
            <person name="Shang Y."/>
            <person name="Li Y."/>
            <person name="Ivanov S."/>
            <person name="Sharma T."/>
            <person name="Velzen R.V."/>
            <person name="Ruijter N.D."/>
            <person name="Aanen D.K."/>
            <person name="Win J."/>
            <person name="Kamoun S."/>
            <person name="Bisseling T."/>
            <person name="Huang S."/>
        </authorList>
    </citation>
    <scope>NUCLEOTIDE SEQUENCE [LARGE SCALE GENOMIC DNA]</scope>
    <source>
        <strain evidence="2">DAOM197198w</strain>
    </source>
</reference>
<evidence type="ECO:0000313" key="1">
    <source>
        <dbReference type="EMBL" id="EXX52926.1"/>
    </source>
</evidence>
<proteinExistence type="predicted"/>
<sequence>MSKLNKDILFLISEELVQDDSKSLFSCLMVNRLWCETVIPILWRNPWCYDINYSNKNYLFTIITSYLSDDIKEFLTRQGIQLSLVSYQSLLFNYLSFCRSINVNTIGIITSIGSPLDYDQFLLQQEFYNLFMKKFPELKYLDMKSIRHQIFYFPEARIRLESLCELKCDTLTNSSYFYGLAQLCHYIQRLIITNATNNYPYHGIAELIGVQKNLKYFEWRDDDALYITGPDRDSHKEILFALEKNANVINHLILYFMYNIDCILPRILPKLHKLKTLATRFYNFSEQQLKTCVFHDLEILKIEHYNLESASIIIENSGGHIKKILLEPFEFDDNVIEDSLVFISSIRKNCPSIECLSLVFSPSKEYFAEIEELLKGCQNLKLLLLVIFDQVYEEPIYIEKALMYGEILLKILISSAPSNIKEIRFYGDFKFSLEALEEFLRKWEGCTLSILISSYNLQYNSIYEEEDYKKLINKYKNNGVIKDFRGESHMDIMNIEI</sequence>
<gene>
    <name evidence="1" type="ORF">RirG_248780</name>
</gene>
<dbReference type="HOGENOM" id="CLU_028913_8_1_1"/>
<dbReference type="InterPro" id="IPR032675">
    <property type="entry name" value="LRR_dom_sf"/>
</dbReference>
<comment type="caution">
    <text evidence="1">The sequence shown here is derived from an EMBL/GenBank/DDBJ whole genome shotgun (WGS) entry which is preliminary data.</text>
</comment>
<protein>
    <recommendedName>
        <fullName evidence="3">F-box domain-containing protein</fullName>
    </recommendedName>
</protein>
<dbReference type="OrthoDB" id="2454006at2759"/>
<dbReference type="SUPFAM" id="SSF52047">
    <property type="entry name" value="RNI-like"/>
    <property type="match status" value="1"/>
</dbReference>
<organism evidence="1 2">
    <name type="scientific">Rhizophagus irregularis (strain DAOM 197198w)</name>
    <name type="common">Glomus intraradices</name>
    <dbReference type="NCBI Taxonomy" id="1432141"/>
    <lineage>
        <taxon>Eukaryota</taxon>
        <taxon>Fungi</taxon>
        <taxon>Fungi incertae sedis</taxon>
        <taxon>Mucoromycota</taxon>
        <taxon>Glomeromycotina</taxon>
        <taxon>Glomeromycetes</taxon>
        <taxon>Glomerales</taxon>
        <taxon>Glomeraceae</taxon>
        <taxon>Rhizophagus</taxon>
    </lineage>
</organism>
<dbReference type="EMBL" id="JEMT01029163">
    <property type="protein sequence ID" value="EXX52926.1"/>
    <property type="molecule type" value="Genomic_DNA"/>
</dbReference>
<dbReference type="Gene3D" id="3.80.10.10">
    <property type="entry name" value="Ribonuclease Inhibitor"/>
    <property type="match status" value="1"/>
</dbReference>
<accession>A0A015K0H4</accession>
<evidence type="ECO:0000313" key="2">
    <source>
        <dbReference type="Proteomes" id="UP000022910"/>
    </source>
</evidence>
<dbReference type="Proteomes" id="UP000022910">
    <property type="component" value="Unassembled WGS sequence"/>
</dbReference>